<evidence type="ECO:0000259" key="2">
    <source>
        <dbReference type="Pfam" id="PF08044"/>
    </source>
</evidence>
<evidence type="ECO:0000256" key="1">
    <source>
        <dbReference type="SAM" id="MobiDB-lite"/>
    </source>
</evidence>
<evidence type="ECO:0000313" key="4">
    <source>
        <dbReference type="Proteomes" id="UP000635606"/>
    </source>
</evidence>
<dbReference type="Pfam" id="PF08044">
    <property type="entry name" value="DUF1707"/>
    <property type="match status" value="1"/>
</dbReference>
<feature type="domain" description="DUF1707" evidence="2">
    <location>
        <begin position="27"/>
        <end position="79"/>
    </location>
</feature>
<dbReference type="PANTHER" id="PTHR40763">
    <property type="entry name" value="MEMBRANE PROTEIN-RELATED"/>
    <property type="match status" value="1"/>
</dbReference>
<accession>A0A8J4EA95</accession>
<dbReference type="Proteomes" id="UP000635606">
    <property type="component" value="Unassembled WGS sequence"/>
</dbReference>
<evidence type="ECO:0000313" key="3">
    <source>
        <dbReference type="EMBL" id="GIJ67496.1"/>
    </source>
</evidence>
<proteinExistence type="predicted"/>
<gene>
    <name evidence="3" type="ORF">Voc01_024130</name>
</gene>
<dbReference type="EMBL" id="BOPH01000026">
    <property type="protein sequence ID" value="GIJ67496.1"/>
    <property type="molecule type" value="Genomic_DNA"/>
</dbReference>
<sequence>MSDPVNYPGRMSHEPENLPAPLPAGELRASDADRERVAAVLHEAAGEGRIGLDELTERLDAVYAARTYAELEPLTRDLPSAGLPVAHETVVQPTDPARFGGEPTSSGGFALLGGFERKGRWVAPGRFTAFAMLGGGDIDLRQARFAERKVVIRAFAILGGVQVRVPEDAEVHVGGVGILGGFDSGAVGDGEPGGPVVVVKGLALLGGVSVERKAPDDVIKQRKLERKEERRRAKLERKQLKAP</sequence>
<comment type="caution">
    <text evidence="3">The sequence shown here is derived from an EMBL/GenBank/DDBJ whole genome shotgun (WGS) entry which is preliminary data.</text>
</comment>
<dbReference type="PANTHER" id="PTHR40763:SF4">
    <property type="entry name" value="DUF1707 DOMAIN-CONTAINING PROTEIN"/>
    <property type="match status" value="1"/>
</dbReference>
<dbReference type="InterPro" id="IPR012551">
    <property type="entry name" value="DUF1707_SHOCT-like"/>
</dbReference>
<dbReference type="AlphaFoldDB" id="A0A8J4EA95"/>
<reference evidence="3" key="1">
    <citation type="submission" date="2021-01" db="EMBL/GenBank/DDBJ databases">
        <title>Whole genome shotgun sequence of Virgisporangium ochraceum NBRC 16418.</title>
        <authorList>
            <person name="Komaki H."/>
            <person name="Tamura T."/>
        </authorList>
    </citation>
    <scope>NUCLEOTIDE SEQUENCE</scope>
    <source>
        <strain evidence="3">NBRC 16418</strain>
    </source>
</reference>
<protein>
    <recommendedName>
        <fullName evidence="2">DUF1707 domain-containing protein</fullName>
    </recommendedName>
</protein>
<name>A0A8J4EA95_9ACTN</name>
<keyword evidence="4" id="KW-1185">Reference proteome</keyword>
<organism evidence="3 4">
    <name type="scientific">Virgisporangium ochraceum</name>
    <dbReference type="NCBI Taxonomy" id="65505"/>
    <lineage>
        <taxon>Bacteria</taxon>
        <taxon>Bacillati</taxon>
        <taxon>Actinomycetota</taxon>
        <taxon>Actinomycetes</taxon>
        <taxon>Micromonosporales</taxon>
        <taxon>Micromonosporaceae</taxon>
        <taxon>Virgisporangium</taxon>
    </lineage>
</organism>
<feature type="region of interest" description="Disordered" evidence="1">
    <location>
        <begin position="1"/>
        <end position="30"/>
    </location>
</feature>